<dbReference type="GO" id="GO:0005794">
    <property type="term" value="C:Golgi apparatus"/>
    <property type="evidence" value="ECO:0007669"/>
    <property type="project" value="TreeGrafter"/>
</dbReference>
<dbReference type="CDD" id="cd15482">
    <property type="entry name" value="Sialidase_non-viral"/>
    <property type="match status" value="1"/>
</dbReference>
<dbReference type="SMART" id="SM00602">
    <property type="entry name" value="VPS10"/>
    <property type="match status" value="2"/>
</dbReference>
<dbReference type="InterPro" id="IPR031778">
    <property type="entry name" value="Sortilin_N"/>
</dbReference>
<evidence type="ECO:0000256" key="2">
    <source>
        <dbReference type="ARBA" id="ARBA00022692"/>
    </source>
</evidence>
<evidence type="ECO:0000256" key="1">
    <source>
        <dbReference type="ARBA" id="ARBA00004370"/>
    </source>
</evidence>
<feature type="chain" id="PRO_5001951772" description="VPS10 domain-containing protein" evidence="9">
    <location>
        <begin position="28"/>
        <end position="1551"/>
    </location>
</feature>
<name>A0A099P9F9_PICKU</name>
<feature type="signal peptide" evidence="9">
    <location>
        <begin position="1"/>
        <end position="27"/>
    </location>
</feature>
<feature type="domain" description="VPS10" evidence="10">
    <location>
        <begin position="727"/>
        <end position="1358"/>
    </location>
</feature>
<reference evidence="12" key="1">
    <citation type="journal article" date="2014" name="Microb. Cell Fact.">
        <title>Exploiting Issatchenkia orientalis SD108 for succinic acid production.</title>
        <authorList>
            <person name="Xiao H."/>
            <person name="Shao Z."/>
            <person name="Jiang Y."/>
            <person name="Dole S."/>
            <person name="Zhao H."/>
        </authorList>
    </citation>
    <scope>NUCLEOTIDE SEQUENCE [LARGE SCALE GENOMIC DNA]</scope>
    <source>
        <strain evidence="12">SD108</strain>
    </source>
</reference>
<dbReference type="GO" id="GO:0006623">
    <property type="term" value="P:protein targeting to vacuole"/>
    <property type="evidence" value="ECO:0007669"/>
    <property type="project" value="TreeGrafter"/>
</dbReference>
<evidence type="ECO:0000256" key="8">
    <source>
        <dbReference type="SAM" id="Phobius"/>
    </source>
</evidence>
<evidence type="ECO:0000313" key="11">
    <source>
        <dbReference type="EMBL" id="KGK40691.1"/>
    </source>
</evidence>
<dbReference type="InterPro" id="IPR050310">
    <property type="entry name" value="VPS10-sortilin"/>
</dbReference>
<evidence type="ECO:0000256" key="9">
    <source>
        <dbReference type="SAM" id="SignalP"/>
    </source>
</evidence>
<dbReference type="eggNOG" id="KOG3511">
    <property type="taxonomic scope" value="Eukaryota"/>
</dbReference>
<dbReference type="Proteomes" id="UP000029867">
    <property type="component" value="Unassembled WGS sequence"/>
</dbReference>
<dbReference type="Pfam" id="PF15901">
    <property type="entry name" value="Sortilin_C"/>
    <property type="match status" value="2"/>
</dbReference>
<dbReference type="PANTHER" id="PTHR12106">
    <property type="entry name" value="SORTILIN RELATED"/>
    <property type="match status" value="1"/>
</dbReference>
<dbReference type="PANTHER" id="PTHR12106:SF27">
    <property type="entry name" value="SORTILIN-RELATED RECEPTOR"/>
    <property type="match status" value="1"/>
</dbReference>
<accession>A0A099P9F9</accession>
<evidence type="ECO:0000313" key="12">
    <source>
        <dbReference type="Proteomes" id="UP000029867"/>
    </source>
</evidence>
<dbReference type="Pfam" id="PF15902">
    <property type="entry name" value="Sortilin-Vps10"/>
    <property type="match status" value="2"/>
</dbReference>
<dbReference type="GO" id="GO:0016020">
    <property type="term" value="C:membrane"/>
    <property type="evidence" value="ECO:0007669"/>
    <property type="project" value="UniProtKB-SubCell"/>
</dbReference>
<keyword evidence="4 8" id="KW-1133">Transmembrane helix</keyword>
<dbReference type="EMBL" id="JQFK01000001">
    <property type="protein sequence ID" value="KGK40691.1"/>
    <property type="molecule type" value="Genomic_DNA"/>
</dbReference>
<keyword evidence="5 8" id="KW-0472">Membrane</keyword>
<protein>
    <recommendedName>
        <fullName evidence="10">VPS10 domain-containing protein</fullName>
    </recommendedName>
</protein>
<comment type="caution">
    <text evidence="11">The sequence shown here is derived from an EMBL/GenBank/DDBJ whole genome shotgun (WGS) entry which is preliminary data.</text>
</comment>
<evidence type="ECO:0000259" key="10">
    <source>
        <dbReference type="SMART" id="SM00602"/>
    </source>
</evidence>
<keyword evidence="9" id="KW-0732">Signal</keyword>
<organism evidence="11 12">
    <name type="scientific">Pichia kudriavzevii</name>
    <name type="common">Yeast</name>
    <name type="synonym">Issatchenkia orientalis</name>
    <dbReference type="NCBI Taxonomy" id="4909"/>
    <lineage>
        <taxon>Eukaryota</taxon>
        <taxon>Fungi</taxon>
        <taxon>Dikarya</taxon>
        <taxon>Ascomycota</taxon>
        <taxon>Saccharomycotina</taxon>
        <taxon>Pichiomycetes</taxon>
        <taxon>Pichiales</taxon>
        <taxon>Pichiaceae</taxon>
        <taxon>Pichia</taxon>
    </lineage>
</organism>
<comment type="subcellular location">
    <subcellularLocation>
        <location evidence="1">Membrane</location>
    </subcellularLocation>
</comment>
<dbReference type="InterPro" id="IPR031777">
    <property type="entry name" value="Sortilin_C"/>
</dbReference>
<dbReference type="InterPro" id="IPR006581">
    <property type="entry name" value="VPS10"/>
</dbReference>
<sequence>MDVTYWLARIFLGLACILVQLGPVASAEDVQQWSPEITSTAFDMTINWFNTFQFEDSPNIITSTNNDLLLSRDMGKTWNKVELNWESIDSNPMSNFARIETFDYFPNVAMAFTPTKRQFYTFDKGETWGYFDIPFDRVLMANAQINYVNKEQMLFKCLVQENDTIFEKMFYSLDGLKTAPVPLGDNSLGECTFTKINPFFTEGADETILCIDRESNELGVRKDRVIVSTDFFKTYLTVDDSNFNENNVIYIRVENSLVMLLMTTDRFLNDSPSLYTSKDGLQFRKAHFEDENRHGMISILDSGSDALYISRYGSDGGQSQSGDMYKSDSEGIYFKKIFGNVLSNRFGMALVSKVENVDGVWIAAHIEKRDILHHLDSKTKITYDDGKTWSLLNITDSESCSNDEECSLHLGWVTQRSGDGHFVTGETPGIILGVGNVGKYLDLKFENLKTFISRDGGLTWKKVLDYPVIFAFGDVGNVIVSVPANMEYFTHNKIDHAVDYINYSLDQGNTWNVVKLDQKCIPLYFVNNEDNTDKTFLLYALTIDEPSKSVLFSIDFSTAFSETCTEDQMEEWNARVDPVSKQPVCVFGHSEKFMRRKIDAKCFVNRNYQDLNKIETPCQCTEDDYECNYGFIPGDDGECKPELVLLSSVCDNQNDRSITISSRRKIPGNLCEGGFAVDTNDYKLDCRVANDKKKQSAIDINLISFEEDIIYYQYLEKNITSTEVQDETLFVITASRKAYISFDSKSFDLLSDDRFLYIIQNNFWPDSVYLITENGLIFGSQDRGRSFSVVDAPHKSQGYSSYSMVFEKNNPRVYILISNINCDSSNNCDSYASITVDNGQSFSDILSGARNCIFADSVFEPSLNSIDLAEIICLQRSTGEIYGNLVSSTDRFVSTKTIFERAIGFAVSGNYMVVAVLNEDMSLTAYVSVNGKTFSPVRFPADINVQMQTAYTILDVNSNELFMHLTTFDAPGSEFGALLKANYNGTLFTTAINYVNRNKDAFVDYESVPTLEGISIVNVIMNPEEVKNGEQKKLVSKISYNDAATWYLLPPPIKDSEGKKLNCKGCSLHLHSYTERLDPARDTFSSASALGLMFGLGNVGNYLNANHGNDPNLVSLFFTADSGLTWREVAKGPHIWEFGDQGSILVIVETGKEVNNFKYSLDFGNSWIDYVFSENKYLVEDIATVPSDNSLKFILVVKDKGTSNSIFSVDFTNIYDRQCDFPVDFRKSLGDDYEYFVPQHLGSVDKCLFGHEKRYVRRKPDAKCFVGKSPLYEGTYINKNCECTREDYECDFNFELHIDGTCKLVKGLETRKGDEVCLDGSANEWWEATGYRKIPASTCEGGLVLDKWKVHACPGKKLERNGIGAWAMFWIMFVPFLAFAAALTIVYERGIRRNGGFGRLGEIRLDEGDNLQLIEENNVDKVVNAVIKFGVFSFQLMGKSFSFFTKILDRIRGRDSSYQHIGGMGAFFNDMVDDSHSLFDDLDNDEDAREIESFMNSANHDEFHDGSNNEFDDPIQNNFSESNEGYKDGGDEPPSGEASNSEFRLSEDEHE</sequence>
<dbReference type="Gene3D" id="2.120.10.10">
    <property type="match status" value="1"/>
</dbReference>
<gene>
    <name evidence="11" type="ORF">JL09_g87</name>
</gene>
<evidence type="ECO:0000256" key="7">
    <source>
        <dbReference type="SAM" id="MobiDB-lite"/>
    </source>
</evidence>
<feature type="domain" description="VPS10" evidence="10">
    <location>
        <begin position="57"/>
        <end position="691"/>
    </location>
</feature>
<keyword evidence="6" id="KW-0325">Glycoprotein</keyword>
<dbReference type="SUPFAM" id="SSF110296">
    <property type="entry name" value="Oligoxyloglucan reducing end-specific cellobiohydrolase"/>
    <property type="match status" value="2"/>
</dbReference>
<dbReference type="Gene3D" id="2.10.70.80">
    <property type="match status" value="2"/>
</dbReference>
<dbReference type="GO" id="GO:0006896">
    <property type="term" value="P:Golgi to vacuole transport"/>
    <property type="evidence" value="ECO:0007669"/>
    <property type="project" value="TreeGrafter"/>
</dbReference>
<proteinExistence type="predicted"/>
<dbReference type="GO" id="GO:0006895">
    <property type="term" value="P:Golgi to endosome transport"/>
    <property type="evidence" value="ECO:0007669"/>
    <property type="project" value="TreeGrafter"/>
</dbReference>
<feature type="transmembrane region" description="Helical" evidence="8">
    <location>
        <begin position="1363"/>
        <end position="1387"/>
    </location>
</feature>
<dbReference type="HOGENOM" id="CLU_000700_0_0_1"/>
<evidence type="ECO:0000256" key="4">
    <source>
        <dbReference type="ARBA" id="ARBA00022989"/>
    </source>
</evidence>
<dbReference type="GO" id="GO:0005829">
    <property type="term" value="C:cytosol"/>
    <property type="evidence" value="ECO:0007669"/>
    <property type="project" value="GOC"/>
</dbReference>
<feature type="region of interest" description="Disordered" evidence="7">
    <location>
        <begin position="1499"/>
        <end position="1551"/>
    </location>
</feature>
<dbReference type="VEuPathDB" id="FungiDB:C5L36_0A11040"/>
<evidence type="ECO:0000256" key="5">
    <source>
        <dbReference type="ARBA" id="ARBA00023136"/>
    </source>
</evidence>
<evidence type="ECO:0000256" key="6">
    <source>
        <dbReference type="ARBA" id="ARBA00023180"/>
    </source>
</evidence>
<keyword evidence="3" id="KW-0677">Repeat</keyword>
<keyword evidence="2 8" id="KW-0812">Transmembrane</keyword>
<dbReference type="Gene3D" id="3.30.60.270">
    <property type="match status" value="2"/>
</dbReference>
<dbReference type="FunFam" id="3.30.60.270:FF:000005">
    <property type="entry name" value="Sortilin"/>
    <property type="match status" value="1"/>
</dbReference>
<evidence type="ECO:0000256" key="3">
    <source>
        <dbReference type="ARBA" id="ARBA00022737"/>
    </source>
</evidence>